<name>A0A2M9BY21_9FLAO</name>
<dbReference type="NCBIfam" id="TIGR04183">
    <property type="entry name" value="Por_Secre_tail"/>
    <property type="match status" value="1"/>
</dbReference>
<evidence type="ECO:0000313" key="5">
    <source>
        <dbReference type="Proteomes" id="UP000228740"/>
    </source>
</evidence>
<dbReference type="EMBL" id="PGFD01000003">
    <property type="protein sequence ID" value="PJJ62966.1"/>
    <property type="molecule type" value="Genomic_DNA"/>
</dbReference>
<dbReference type="OrthoDB" id="9805017at2"/>
<evidence type="ECO:0000256" key="2">
    <source>
        <dbReference type="SAM" id="SignalP"/>
    </source>
</evidence>
<dbReference type="NCBIfam" id="TIGR02608">
    <property type="entry name" value="delta_60_rpt"/>
    <property type="match status" value="3"/>
</dbReference>
<dbReference type="Gene3D" id="2.80.10.50">
    <property type="match status" value="2"/>
</dbReference>
<reference evidence="4 5" key="1">
    <citation type="submission" date="2017-11" db="EMBL/GenBank/DDBJ databases">
        <title>Genomic Encyclopedia of Archaeal and Bacterial Type Strains, Phase II (KMG-II): From Individual Species to Whole Genera.</title>
        <authorList>
            <person name="Goeker M."/>
        </authorList>
    </citation>
    <scope>NUCLEOTIDE SEQUENCE [LARGE SCALE GENOMIC DNA]</scope>
    <source>
        <strain evidence="4 5">DSM 27617</strain>
    </source>
</reference>
<gene>
    <name evidence="4" type="ORF">CLV73_3483</name>
</gene>
<evidence type="ECO:0000256" key="1">
    <source>
        <dbReference type="ARBA" id="ARBA00022729"/>
    </source>
</evidence>
<dbReference type="InterPro" id="IPR026444">
    <property type="entry name" value="Secre_tail"/>
</dbReference>
<dbReference type="Proteomes" id="UP000228740">
    <property type="component" value="Unassembled WGS sequence"/>
</dbReference>
<feature type="domain" description="Secretion system C-terminal sorting" evidence="3">
    <location>
        <begin position="405"/>
        <end position="467"/>
    </location>
</feature>
<dbReference type="RefSeq" id="WP_100378092.1">
    <property type="nucleotide sequence ID" value="NZ_PGFD01000003.1"/>
</dbReference>
<dbReference type="InterPro" id="IPR013431">
    <property type="entry name" value="Delta_60_rpt"/>
</dbReference>
<keyword evidence="1 2" id="KW-0732">Signal</keyword>
<organism evidence="4 5">
    <name type="scientific">Chryseobacterium geocarposphaerae</name>
    <dbReference type="NCBI Taxonomy" id="1416776"/>
    <lineage>
        <taxon>Bacteria</taxon>
        <taxon>Pseudomonadati</taxon>
        <taxon>Bacteroidota</taxon>
        <taxon>Flavobacteriia</taxon>
        <taxon>Flavobacteriales</taxon>
        <taxon>Weeksellaceae</taxon>
        <taxon>Chryseobacterium group</taxon>
        <taxon>Chryseobacterium</taxon>
    </lineage>
</organism>
<sequence length="469" mass="51201">MKKILLLGCILAIQSIYAQIISKDPSFASNGIYNIGNGNNYVWTMAQNVDDSIYSSYSVPASGQTFLLKLNANGTSDPNFGNNGVIQLPYDTYQCQLKIQPDGKLIVFGHNPSLGGLVYKIFPNGQLDTAFGTNGISTISSVHSSDEQARSIGLILQNGKIIVHGITWNSNTISQHKIYRLNNDGSIDMSFGNNGSVITQGAYPLGTFVLLDNQSNIICMTKTISSNLGNGVIEKFNPDGQPIMSFGNNGILQTTMNFGYVGAAMIDSNNKIVYSNHTYEIFRVNPDGTPDNTFNYNLSAFSGLSGGAWIQSIVEKNGYYYIGGNGEGDFASTYFVSKLNPNGSINSSFGYYSEASNLYSIEEMAVNNDNIIAHGSGYIVKYLLNNSTLSIADILKANDQISFENPVKQSLIYQSEEKISKIEIYSSNGKLVKTAKENNSNVSELPKGVYMIKVFFENGKFTTKKMIKI</sequence>
<dbReference type="AlphaFoldDB" id="A0A2M9BY21"/>
<dbReference type="Pfam" id="PF18962">
    <property type="entry name" value="Por_Secre_tail"/>
    <property type="match status" value="1"/>
</dbReference>
<accession>A0A2M9BY21</accession>
<keyword evidence="5" id="KW-1185">Reference proteome</keyword>
<proteinExistence type="predicted"/>
<protein>
    <submittedName>
        <fullName evidence="4">Putative delta-60 repeat protein/predicted secreted protein (Por secretion system target)</fullName>
    </submittedName>
</protein>
<dbReference type="SUPFAM" id="SSF63829">
    <property type="entry name" value="Calcium-dependent phosphotriesterase"/>
    <property type="match status" value="1"/>
</dbReference>
<feature type="signal peptide" evidence="2">
    <location>
        <begin position="1"/>
        <end position="18"/>
    </location>
</feature>
<feature type="chain" id="PRO_5014818859" evidence="2">
    <location>
        <begin position="19"/>
        <end position="469"/>
    </location>
</feature>
<evidence type="ECO:0000259" key="3">
    <source>
        <dbReference type="Pfam" id="PF18962"/>
    </source>
</evidence>
<evidence type="ECO:0000313" key="4">
    <source>
        <dbReference type="EMBL" id="PJJ62966.1"/>
    </source>
</evidence>
<dbReference type="Pfam" id="PF17164">
    <property type="entry name" value="DUF5122"/>
    <property type="match status" value="2"/>
</dbReference>
<comment type="caution">
    <text evidence="4">The sequence shown here is derived from an EMBL/GenBank/DDBJ whole genome shotgun (WGS) entry which is preliminary data.</text>
</comment>